<dbReference type="Gene3D" id="3.40.50.10810">
    <property type="entry name" value="Tandem AAA-ATPase domain"/>
    <property type="match status" value="1"/>
</dbReference>
<dbReference type="InterPro" id="IPR006935">
    <property type="entry name" value="Helicase/UvrB_N"/>
</dbReference>
<keyword evidence="6" id="KW-1185">Reference proteome</keyword>
<dbReference type="InterPro" id="IPR049730">
    <property type="entry name" value="SNF2/RAD54-like_C"/>
</dbReference>
<dbReference type="Pfam" id="PF00271">
    <property type="entry name" value="Helicase_C"/>
    <property type="match status" value="1"/>
</dbReference>
<evidence type="ECO:0000259" key="4">
    <source>
        <dbReference type="PROSITE" id="PS51194"/>
    </source>
</evidence>
<dbReference type="InterPro" id="IPR001650">
    <property type="entry name" value="Helicase_C-like"/>
</dbReference>
<name>O30320_ARCFU</name>
<dbReference type="GO" id="GO:0005524">
    <property type="term" value="F:ATP binding"/>
    <property type="evidence" value="ECO:0007669"/>
    <property type="project" value="InterPro"/>
</dbReference>
<dbReference type="HOGENOM" id="CLU_009519_0_0_2"/>
<dbReference type="EMBL" id="AE000782">
    <property type="protein sequence ID" value="AAB91314.1"/>
    <property type="molecule type" value="Genomic_DNA"/>
</dbReference>
<keyword evidence="5" id="KW-0067">ATP-binding</keyword>
<dbReference type="PANTHER" id="PTHR45766:SF6">
    <property type="entry name" value="SWI_SNF-RELATED MATRIX-ASSOCIATED ACTIN-DEPENDENT REGULATOR OF CHROMATIN SUBFAMILY A-LIKE PROTEIN 1"/>
    <property type="match status" value="1"/>
</dbReference>
<proteinExistence type="predicted"/>
<dbReference type="PaxDb" id="224325-AF_2350"/>
<dbReference type="CDD" id="cd18793">
    <property type="entry name" value="SF2_C_SNF"/>
    <property type="match status" value="1"/>
</dbReference>
<dbReference type="KEGG" id="afu:AF_2350"/>
<dbReference type="SUPFAM" id="SSF52540">
    <property type="entry name" value="P-loop containing nucleoside triphosphate hydrolases"/>
    <property type="match status" value="2"/>
</dbReference>
<dbReference type="InterPro" id="IPR024975">
    <property type="entry name" value="NOV_C"/>
</dbReference>
<feature type="coiled-coil region" evidence="2">
    <location>
        <begin position="311"/>
        <end position="341"/>
    </location>
</feature>
<dbReference type="SMART" id="SM00490">
    <property type="entry name" value="HELICc"/>
    <property type="match status" value="1"/>
</dbReference>
<dbReference type="Pfam" id="PF13020">
    <property type="entry name" value="NOV_C"/>
    <property type="match status" value="1"/>
</dbReference>
<dbReference type="GeneID" id="1485580"/>
<evidence type="ECO:0000313" key="6">
    <source>
        <dbReference type="Proteomes" id="UP000002199"/>
    </source>
</evidence>
<dbReference type="PhylomeDB" id="O30320"/>
<dbReference type="EnsemblBacteria" id="AAB91314">
    <property type="protein sequence ID" value="AAB91314"/>
    <property type="gene ID" value="AF_2350"/>
</dbReference>
<dbReference type="GO" id="GO:0140097">
    <property type="term" value="F:catalytic activity, acting on DNA"/>
    <property type="evidence" value="ECO:0007669"/>
    <property type="project" value="UniProtKB-ARBA"/>
</dbReference>
<evidence type="ECO:0000256" key="1">
    <source>
        <dbReference type="ARBA" id="ARBA00022801"/>
    </source>
</evidence>
<protein>
    <submittedName>
        <fullName evidence="5">ATP-dependent RNA helicase HepA, putative</fullName>
    </submittedName>
</protein>
<keyword evidence="5" id="KW-0347">Helicase</keyword>
<reference evidence="5 6" key="1">
    <citation type="journal article" date="1997" name="Nature">
        <title>The complete genome sequence of the hyperthermophilic, sulphate-reducing archaeon Archaeoglobus fulgidus.</title>
        <authorList>
            <person name="Klenk H.P."/>
            <person name="Clayton R.A."/>
            <person name="Tomb J."/>
            <person name="White O."/>
            <person name="Nelson K.E."/>
            <person name="Ketchum K.A."/>
            <person name="Dodson R.J."/>
            <person name="Gwinn M."/>
            <person name="Hickey E.K."/>
            <person name="Peterson J.D."/>
            <person name="Richardson D.L."/>
            <person name="Kerlavage A.R."/>
            <person name="Graham D.E."/>
            <person name="Kyrpides N.C."/>
            <person name="Fleischmann R.D."/>
            <person name="Quackenbush J."/>
            <person name="Lee N.H."/>
            <person name="Sutton G.G."/>
            <person name="Gill S."/>
            <person name="Kirkness E.F."/>
            <person name="Dougherty B.A."/>
            <person name="McKenney K."/>
            <person name="Adams M.D."/>
            <person name="Loftus B."/>
            <person name="Peterson S."/>
            <person name="Reich C.I."/>
            <person name="McNeil L.K."/>
            <person name="Badger J.H."/>
            <person name="Glodek A."/>
            <person name="Zhou L."/>
            <person name="Overbeek R."/>
            <person name="Gocayne J.D."/>
            <person name="Weidman J.F."/>
            <person name="McDonald L."/>
            <person name="Utterback T."/>
            <person name="Cotton M.D."/>
            <person name="Spriggs T."/>
            <person name="Artiach P."/>
            <person name="Kaine B.P."/>
            <person name="Sykes S.M."/>
            <person name="Sadow P.W."/>
            <person name="D'Andrea K.P."/>
            <person name="Bowman C."/>
            <person name="Fujii C."/>
            <person name="Garland S.A."/>
            <person name="Mason T.M."/>
            <person name="Olsen G.J."/>
            <person name="Fraser C.M."/>
            <person name="Smith H.O."/>
            <person name="Woese C.R."/>
            <person name="Venter J.C."/>
        </authorList>
    </citation>
    <scope>NUCLEOTIDE SEQUENCE [LARGE SCALE GENOMIC DNA]</scope>
    <source>
        <strain evidence="6">ATCC 49558 / DSM 4304 / JCM 9628 / NBRC 100126 / VC-16</strain>
    </source>
</reference>
<accession>O30320</accession>
<feature type="domain" description="Helicase C-terminal" evidence="4">
    <location>
        <begin position="382"/>
        <end position="530"/>
    </location>
</feature>
<evidence type="ECO:0000259" key="3">
    <source>
        <dbReference type="PROSITE" id="PS51192"/>
    </source>
</evidence>
<dbReference type="PANTHER" id="PTHR45766">
    <property type="entry name" value="DNA ANNEALING HELICASE AND ENDONUCLEASE ZRANB3 FAMILY MEMBER"/>
    <property type="match status" value="1"/>
</dbReference>
<dbReference type="RefSeq" id="WP_010879836.1">
    <property type="nucleotide sequence ID" value="NC_000917.1"/>
</dbReference>
<keyword evidence="5" id="KW-0547">Nucleotide-binding</keyword>
<dbReference type="Gene3D" id="3.40.50.300">
    <property type="entry name" value="P-loop containing nucleotide triphosphate hydrolases"/>
    <property type="match status" value="1"/>
</dbReference>
<dbReference type="Proteomes" id="UP000002199">
    <property type="component" value="Chromosome"/>
</dbReference>
<dbReference type="InterPro" id="IPR014001">
    <property type="entry name" value="Helicase_ATP-bd"/>
</dbReference>
<dbReference type="OrthoDB" id="6396at2157"/>
<organism evidence="5 6">
    <name type="scientific">Archaeoglobus fulgidus (strain ATCC 49558 / DSM 4304 / JCM 9628 / NBRC 100126 / VC-16)</name>
    <dbReference type="NCBI Taxonomy" id="224325"/>
    <lineage>
        <taxon>Archaea</taxon>
        <taxon>Methanobacteriati</taxon>
        <taxon>Methanobacteriota</taxon>
        <taxon>Archaeoglobi</taxon>
        <taxon>Archaeoglobales</taxon>
        <taxon>Archaeoglobaceae</taxon>
        <taxon>Archaeoglobus</taxon>
    </lineage>
</organism>
<evidence type="ECO:0000313" key="5">
    <source>
        <dbReference type="EMBL" id="AAB91314.1"/>
    </source>
</evidence>
<dbReference type="STRING" id="224325.AF_2350"/>
<dbReference type="GO" id="GO:0004386">
    <property type="term" value="F:helicase activity"/>
    <property type="evidence" value="ECO:0007669"/>
    <property type="project" value="UniProtKB-KW"/>
</dbReference>
<evidence type="ECO:0000256" key="2">
    <source>
        <dbReference type="SAM" id="Coils"/>
    </source>
</evidence>
<dbReference type="PROSITE" id="PS51194">
    <property type="entry name" value="HELICASE_CTER"/>
    <property type="match status" value="1"/>
</dbReference>
<dbReference type="AlphaFoldDB" id="O30320"/>
<dbReference type="PROSITE" id="PS51192">
    <property type="entry name" value="HELICASE_ATP_BIND_1"/>
    <property type="match status" value="1"/>
</dbReference>
<dbReference type="SMART" id="SM00487">
    <property type="entry name" value="DEXDc"/>
    <property type="match status" value="1"/>
</dbReference>
<dbReference type="GO" id="GO:0016787">
    <property type="term" value="F:hydrolase activity"/>
    <property type="evidence" value="ECO:0007669"/>
    <property type="project" value="UniProtKB-KW"/>
</dbReference>
<sequence length="943" mass="110571">MLYPLFRVAVDSYHLFTKYQYDPVSVLAASKINLLPYQLEDFLNLLDIADSGRPVRVLIAYETGLGKTILAGLFIKEMVIRNPNTRILIVTPPNVQYQWQDELKNKFGMHVPLLTEADKQGKDPLKQKWLIASMDTLKGENWLRRVEDHRWDIVVVDELHRATIKNRRAQLIQVLRDRTKHMLALTATPHDGKEDQFVFRLSLINRNVDEQNWKEFVKKYTFRRRKRDVLDLEGRKIFPQKVYPLTIEIEPDEEEKEFYWEVEKYVRSYYKLAEEENKRSIGLVATIVGRAVSSSINAGVQVLKNRYRRLFEGFAEELEDAEDILDELKQAEEEGDDEKLEKLRMKIIESVPVRKDLVEKEKEVLERLITLGEKLLERGRDKKTERLVQVVNEHMEKGNKVIIFTQFLATLDHLERTFKEIYGENSVVTVHGGLTHEEKKNRIAKLWDSAKILIATDAAGESLNLQAANVVIHYEIPWNPVVYIQRVGRVYRYGQEKDIYIQSMLPVFKIERRVLEVILQKVETIEKDFDIGSVEIIGTIISERDIENEIWRAYVEDRIEDAGEEVSKKFDKGKSVLQKIRLVLEKAEAAKKHVRAEKLLEDRGIVEIITEEDLRKYLFYFGEAKLGEGKFYDEFTFFEIKDVRIHPEKILTEIKPSKAEILDLKDVTTLSEKELKLDNPAIRKALYIGMCQRGEAIFSGNEEGYGEIRLLKLFDFYGEPIYEIPVVVFNGSIKPFRFLQTLEPVILSDEIEKELTADLESKEIEIRDSSYISEVKEEQRLYLKERVNKVLDALSIEEEYYKRFLSDEQAKKKLQEIQEMKKKEYRRSLRIHDRLSEPIAKFWVLKPEKLTEMLHKIAEKTDDGQLLKEIESSIEDFDPELWKRKREVELAGMKLVMSCEEKWGRFPKDVSADGRGYDIESFDPNSGEKRRIEVKSFKTSQLK</sequence>
<dbReference type="PIR" id="F69543">
    <property type="entry name" value="F69543"/>
</dbReference>
<dbReference type="InterPro" id="IPR027417">
    <property type="entry name" value="P-loop_NTPase"/>
</dbReference>
<dbReference type="eggNOG" id="arCOG00871">
    <property type="taxonomic scope" value="Archaea"/>
</dbReference>
<dbReference type="Pfam" id="PF04851">
    <property type="entry name" value="ResIII"/>
    <property type="match status" value="1"/>
</dbReference>
<keyword evidence="1" id="KW-0378">Hydrolase</keyword>
<keyword evidence="2" id="KW-0175">Coiled coil</keyword>
<dbReference type="GO" id="GO:0003677">
    <property type="term" value="F:DNA binding"/>
    <property type="evidence" value="ECO:0007669"/>
    <property type="project" value="InterPro"/>
</dbReference>
<dbReference type="InterPro" id="IPR038718">
    <property type="entry name" value="SNF2-like_sf"/>
</dbReference>
<gene>
    <name evidence="5" type="ordered locus">AF_2350</name>
</gene>
<feature type="domain" description="Helicase ATP-binding" evidence="3">
    <location>
        <begin position="48"/>
        <end position="207"/>
    </location>
</feature>